<organism evidence="2 3">
    <name type="scientific">Magnetospirillum aberrantis SpK</name>
    <dbReference type="NCBI Taxonomy" id="908842"/>
    <lineage>
        <taxon>Bacteria</taxon>
        <taxon>Pseudomonadati</taxon>
        <taxon>Pseudomonadota</taxon>
        <taxon>Alphaproteobacteria</taxon>
        <taxon>Rhodospirillales</taxon>
        <taxon>Rhodospirillaceae</taxon>
        <taxon>Magnetospirillum</taxon>
    </lineage>
</organism>
<dbReference type="AlphaFoldDB" id="A0A7C9QS40"/>
<gene>
    <name evidence="2" type="ORF">G4223_01645</name>
</gene>
<name>A0A7C9QS40_9PROT</name>
<comment type="caution">
    <text evidence="2">The sequence shown here is derived from an EMBL/GenBank/DDBJ whole genome shotgun (WGS) entry which is preliminary data.</text>
</comment>
<dbReference type="Proteomes" id="UP000480684">
    <property type="component" value="Unassembled WGS sequence"/>
</dbReference>
<reference evidence="2 3" key="1">
    <citation type="submission" date="2020-02" db="EMBL/GenBank/DDBJ databases">
        <authorList>
            <person name="Dziuba M."/>
            <person name="Kuznetsov B."/>
            <person name="Mardanov A."/>
            <person name="Ravin N."/>
            <person name="Grouzdev D."/>
        </authorList>
    </citation>
    <scope>NUCLEOTIDE SEQUENCE [LARGE SCALE GENOMIC DNA]</scope>
    <source>
        <strain evidence="2 3">SpK</strain>
    </source>
</reference>
<keyword evidence="3" id="KW-1185">Reference proteome</keyword>
<dbReference type="RefSeq" id="WP_163674128.1">
    <property type="nucleotide sequence ID" value="NZ_JAAIYP010000007.1"/>
</dbReference>
<evidence type="ECO:0000313" key="2">
    <source>
        <dbReference type="EMBL" id="NFV78821.1"/>
    </source>
</evidence>
<dbReference type="PANTHER" id="PTHR44119:SF4">
    <property type="entry name" value="AEROBIC COBALTOCHELATASE SUBUNIT COBN"/>
    <property type="match status" value="1"/>
</dbReference>
<sequence>MSKVTFLFTHATLGRVWKQARALLPAGVELRVSNQGAPFDPALLEGCDAAYLDVTRHAGCFDQVVELAAALPLAVPGGPDTMAAMRRDDPGTRATIQAYLTAGTAEDLAHAALYLLHRAGRRAEPPPPPNPPSLAGIHHDGPAIGPVVAILFDRNSWLDGDTDTVDHCVRALQDQGLGALALYCEAELARRLGEDGHPLEHLLRPALPRLAAIWNLSAMHGRLDLDGGGPFARFGVPVFQLLRHWTGPESGWRAAPEGVSPMAVAFSVTRPELVGCVDPTLVAATTRDADDLRRSAPIADQIARLAGRTRAWADLRGKPNAEKRVAIMVHNPPCKALEATIGSAAALDGLASTVRVLHRLKAEGYTVEAPPADGAELLDLFLSRKAISEFRWTNVEEIVAKGGALTFVDEDTYRADFDTLSAEIRENVDRAWGAFPAKSMVHRPKDGPPRLVVTGLRFGNVMVMTDPKRGCYGPRCDGEVCRILHEPDIPPPHHWLATYWFLQREADALIHMGAESALEYLPGKRVGLSEDCYSTISLGNLPSLYPFLVNSPGEGLIAKRRGRAVMVDHLSAPVARADRLGRHWDRIEDTHRQYLAADGGRRLTLAHTLRTELVGLGLLADDADDAAQALAIDQLPRRLQALRGRKLAVGRHTLGVVPGEEWRDLYVAEAGRDPDAVRAGLAQVGAELDTLVRALAGGFVEPGPGGHLSRGRVDILPTGRNFYGVDLALLPTEAACTVGAALGEKLLNAYLADEGEWPRTISLTLWSSDAFQADGELSAQALWLLGCRPTRDSNGRVSGVEAIPAEEMVLSTPDGPRNRPRIDVMMQMSGVVRDTLPELYALFDRAVALVAALDEPDTDNFVRAHVRDREAELAATLGDLPAAALRRLARARLFSATSGAYGSGISLALDAAAWRDDTDLAEVLVNWSGHAYDGDGRAMPDGAVVLTEYAHLLRRTDIAFQKQATPDHDLLSISSYLDIQGGTAAAKRGLGGGTMRLYWGDTHSPDGAQVRTVKEELSQSLAATLLNPDWLEMSKGRGYAGARDVAERTNRLFGWSATTHQVDKAQFDAVHDRYVADRANREWLRATNPYALEEVTRRLLEAQARGLWDAGDERLAALHAAVLETEGDMEDRMGSAGGEFQGSSVDVLTRDRVEEWSYDFRLR</sequence>
<proteinExistence type="predicted"/>
<feature type="domain" description="CobN/magnesium chelatase" evidence="1">
    <location>
        <begin position="677"/>
        <end position="1114"/>
    </location>
</feature>
<dbReference type="Pfam" id="PF02514">
    <property type="entry name" value="CobN-Mg_chel"/>
    <property type="match status" value="2"/>
</dbReference>
<dbReference type="PANTHER" id="PTHR44119">
    <property type="entry name" value="MAGNESIUM-CHELATASE SUBUNIT CHLH, CHLOROPLASTIC"/>
    <property type="match status" value="1"/>
</dbReference>
<dbReference type="InterPro" id="IPR003672">
    <property type="entry name" value="CobN/Mg_chltase"/>
</dbReference>
<feature type="domain" description="CobN/magnesium chelatase" evidence="1">
    <location>
        <begin position="98"/>
        <end position="674"/>
    </location>
</feature>
<dbReference type="CDD" id="cd10150">
    <property type="entry name" value="CobN_like"/>
    <property type="match status" value="1"/>
</dbReference>
<evidence type="ECO:0000259" key="1">
    <source>
        <dbReference type="Pfam" id="PF02514"/>
    </source>
</evidence>
<protein>
    <submittedName>
        <fullName evidence="2">Cobaltochelatase subunit CobN</fullName>
    </submittedName>
</protein>
<evidence type="ECO:0000313" key="3">
    <source>
        <dbReference type="Proteomes" id="UP000480684"/>
    </source>
</evidence>
<accession>A0A7C9QS40</accession>
<dbReference type="EMBL" id="JAAIYP010000007">
    <property type="protein sequence ID" value="NFV78821.1"/>
    <property type="molecule type" value="Genomic_DNA"/>
</dbReference>